<dbReference type="PANTHER" id="PTHR43212:SF3">
    <property type="entry name" value="QUERCETIN 2,3-DIOXYGENASE"/>
    <property type="match status" value="1"/>
</dbReference>
<dbReference type="Pfam" id="PF02678">
    <property type="entry name" value="Pirin"/>
    <property type="match status" value="1"/>
</dbReference>
<keyword evidence="6" id="KW-1185">Reference proteome</keyword>
<proteinExistence type="inferred from homology"/>
<comment type="similarity">
    <text evidence="1 2">Belongs to the pirin family.</text>
</comment>
<name>A0ABY4E4Q5_9NEIS</name>
<evidence type="ECO:0000313" key="5">
    <source>
        <dbReference type="EMBL" id="UOO90365.1"/>
    </source>
</evidence>
<sequence length="238" mass="26618">MNIRRSNERGHADHGWLNSYHTFSFANYYDPDWMGYSNLRVINEDRIKPGMGFGEHAHRDMEIISYVLEGDLAHRDSMGNVKGIPPGEVQRMSAGSGVVHSEFNHAEGQTTHFLQIWIESNKTGIKPEYSQEAYSEAEKRGRLVQVIKPYEQAASADNARAINIHADASLWVGLFDGAESLERDLSSAHKYYLHIARGSVVVNGEQLNAGDAAMFDGETHLSLKNGQQAEVLLFELSK</sequence>
<feature type="domain" description="Quercetin 2,3-dioxygenase C-terminal cupin" evidence="4">
    <location>
        <begin position="155"/>
        <end position="236"/>
    </location>
</feature>
<dbReference type="EMBL" id="CP091511">
    <property type="protein sequence ID" value="UOO90365.1"/>
    <property type="molecule type" value="Genomic_DNA"/>
</dbReference>
<evidence type="ECO:0000313" key="6">
    <source>
        <dbReference type="Proteomes" id="UP000832011"/>
    </source>
</evidence>
<evidence type="ECO:0000256" key="2">
    <source>
        <dbReference type="RuleBase" id="RU003457"/>
    </source>
</evidence>
<accession>A0ABY4E4Q5</accession>
<dbReference type="InterPro" id="IPR012093">
    <property type="entry name" value="Pirin"/>
</dbReference>
<evidence type="ECO:0000259" key="3">
    <source>
        <dbReference type="Pfam" id="PF02678"/>
    </source>
</evidence>
<dbReference type="Proteomes" id="UP000832011">
    <property type="component" value="Chromosome"/>
</dbReference>
<gene>
    <name evidence="5" type="ORF">LVJ82_05130</name>
</gene>
<dbReference type="CDD" id="cd02910">
    <property type="entry name" value="cupin_Yhhw_N"/>
    <property type="match status" value="1"/>
</dbReference>
<dbReference type="InterPro" id="IPR041602">
    <property type="entry name" value="Quercetinase_C"/>
</dbReference>
<protein>
    <submittedName>
        <fullName evidence="5">Pirin family protein</fullName>
    </submittedName>
</protein>
<evidence type="ECO:0000259" key="4">
    <source>
        <dbReference type="Pfam" id="PF17954"/>
    </source>
</evidence>
<dbReference type="PIRSF" id="PIRSF006232">
    <property type="entry name" value="Pirin"/>
    <property type="match status" value="1"/>
</dbReference>
<dbReference type="InterPro" id="IPR014710">
    <property type="entry name" value="RmlC-like_jellyroll"/>
</dbReference>
<feature type="domain" description="Pirin N-terminal" evidence="3">
    <location>
        <begin position="6"/>
        <end position="118"/>
    </location>
</feature>
<dbReference type="InterPro" id="IPR011051">
    <property type="entry name" value="RmlC_Cupin_sf"/>
</dbReference>
<dbReference type="SUPFAM" id="SSF51182">
    <property type="entry name" value="RmlC-like cupins"/>
    <property type="match status" value="1"/>
</dbReference>
<dbReference type="InterPro" id="IPR003829">
    <property type="entry name" value="Pirin_N_dom"/>
</dbReference>
<dbReference type="Gene3D" id="2.60.120.10">
    <property type="entry name" value="Jelly Rolls"/>
    <property type="match status" value="2"/>
</dbReference>
<organism evidence="5 6">
    <name type="scientific">Vitreoscilla massiliensis</name>
    <dbReference type="NCBI Taxonomy" id="1689272"/>
    <lineage>
        <taxon>Bacteria</taxon>
        <taxon>Pseudomonadati</taxon>
        <taxon>Pseudomonadota</taxon>
        <taxon>Betaproteobacteria</taxon>
        <taxon>Neisseriales</taxon>
        <taxon>Neisseriaceae</taxon>
        <taxon>Vitreoscilla</taxon>
    </lineage>
</organism>
<evidence type="ECO:0000256" key="1">
    <source>
        <dbReference type="ARBA" id="ARBA00008416"/>
    </source>
</evidence>
<dbReference type="PANTHER" id="PTHR43212">
    <property type="entry name" value="QUERCETIN 2,3-DIOXYGENASE"/>
    <property type="match status" value="1"/>
</dbReference>
<reference evidence="5 6" key="1">
    <citation type="journal article" date="2022" name="Res Sq">
        <title>Evolution of multicellular longitudinally dividing oral cavity symbionts (Neisseriaceae).</title>
        <authorList>
            <person name="Nyongesa S."/>
            <person name="Weber P."/>
            <person name="Bernet E."/>
            <person name="Pullido F."/>
            <person name="Nieckarz M."/>
            <person name="Delaby M."/>
            <person name="Nieves C."/>
            <person name="Viehboeck T."/>
            <person name="Krause N."/>
            <person name="Rivera-Millot A."/>
            <person name="Nakamura A."/>
            <person name="Vischer N."/>
            <person name="VanNieuwenhze M."/>
            <person name="Brun Y."/>
            <person name="Cava F."/>
            <person name="Bulgheresi S."/>
            <person name="Veyrier F."/>
        </authorList>
    </citation>
    <scope>NUCLEOTIDE SEQUENCE [LARGE SCALE GENOMIC DNA]</scope>
    <source>
        <strain evidence="5 6">SN4</strain>
    </source>
</reference>
<dbReference type="Pfam" id="PF17954">
    <property type="entry name" value="Pirin_C_2"/>
    <property type="match status" value="1"/>
</dbReference>
<dbReference type="RefSeq" id="WP_058355754.1">
    <property type="nucleotide sequence ID" value="NZ_CABKVG010000008.1"/>
</dbReference>